<evidence type="ECO:0000313" key="1">
    <source>
        <dbReference type="EMBL" id="JAH36523.1"/>
    </source>
</evidence>
<proteinExistence type="predicted"/>
<reference evidence="1" key="2">
    <citation type="journal article" date="2015" name="Fish Shellfish Immunol.">
        <title>Early steps in the European eel (Anguilla anguilla)-Vibrio vulnificus interaction in the gills: Role of the RtxA13 toxin.</title>
        <authorList>
            <person name="Callol A."/>
            <person name="Pajuelo D."/>
            <person name="Ebbesson L."/>
            <person name="Teles M."/>
            <person name="MacKenzie S."/>
            <person name="Amaro C."/>
        </authorList>
    </citation>
    <scope>NUCLEOTIDE SEQUENCE</scope>
</reference>
<name>A0A0E9S7L7_ANGAN</name>
<dbReference type="EMBL" id="GBXM01072054">
    <property type="protein sequence ID" value="JAH36523.1"/>
    <property type="molecule type" value="Transcribed_RNA"/>
</dbReference>
<dbReference type="AlphaFoldDB" id="A0A0E9S7L7"/>
<organism evidence="1">
    <name type="scientific">Anguilla anguilla</name>
    <name type="common">European freshwater eel</name>
    <name type="synonym">Muraena anguilla</name>
    <dbReference type="NCBI Taxonomy" id="7936"/>
    <lineage>
        <taxon>Eukaryota</taxon>
        <taxon>Metazoa</taxon>
        <taxon>Chordata</taxon>
        <taxon>Craniata</taxon>
        <taxon>Vertebrata</taxon>
        <taxon>Euteleostomi</taxon>
        <taxon>Actinopterygii</taxon>
        <taxon>Neopterygii</taxon>
        <taxon>Teleostei</taxon>
        <taxon>Anguilliformes</taxon>
        <taxon>Anguillidae</taxon>
        <taxon>Anguilla</taxon>
    </lineage>
</organism>
<sequence length="49" mass="5416">MKLAATVKLGFFSFKCQMICALSFAQLSLKPMSMSAPLFIILAIEDIDM</sequence>
<protein>
    <submittedName>
        <fullName evidence="1">Uncharacterized protein</fullName>
    </submittedName>
</protein>
<accession>A0A0E9S7L7</accession>
<reference evidence="1" key="1">
    <citation type="submission" date="2014-11" db="EMBL/GenBank/DDBJ databases">
        <authorList>
            <person name="Amaro Gonzalez C."/>
        </authorList>
    </citation>
    <scope>NUCLEOTIDE SEQUENCE</scope>
</reference>